<name>A0A1I4G7R9_STREI</name>
<proteinExistence type="predicted"/>
<protein>
    <submittedName>
        <fullName evidence="1">Uncharacterized protein</fullName>
    </submittedName>
</protein>
<reference evidence="1 2" key="1">
    <citation type="submission" date="2016-10" db="EMBL/GenBank/DDBJ databases">
        <authorList>
            <person name="Varghese N."/>
            <person name="Submissions S."/>
        </authorList>
    </citation>
    <scope>NUCLEOTIDE SEQUENCE [LARGE SCALE GENOMIC DNA]</scope>
    <source>
        <strain evidence="1 2">JB1</strain>
    </source>
</reference>
<evidence type="ECO:0000313" key="1">
    <source>
        <dbReference type="EMBL" id="SFL25367.1"/>
    </source>
</evidence>
<gene>
    <name evidence="1" type="ORF">SAMN02910290_01077</name>
</gene>
<sequence length="42" mass="5348">MNERLDVIEKSLMFIDRQYHCIYNDIYKNIYSVIYNYIYNYI</sequence>
<comment type="caution">
    <text evidence="1">The sequence shown here is derived from an EMBL/GenBank/DDBJ whole genome shotgun (WGS) entry which is preliminary data.</text>
</comment>
<organism evidence="1 2">
    <name type="scientific">Streptococcus equinus JB1</name>
    <dbReference type="NCBI Taxonomy" id="1294274"/>
    <lineage>
        <taxon>Bacteria</taxon>
        <taxon>Bacillati</taxon>
        <taxon>Bacillota</taxon>
        <taxon>Bacilli</taxon>
        <taxon>Lactobacillales</taxon>
        <taxon>Streptococcaceae</taxon>
        <taxon>Streptococcus</taxon>
    </lineage>
</organism>
<evidence type="ECO:0000313" key="2">
    <source>
        <dbReference type="Proteomes" id="UP000182793"/>
    </source>
</evidence>
<keyword evidence="2" id="KW-1185">Reference proteome</keyword>
<dbReference type="EMBL" id="FOTG01000005">
    <property type="protein sequence ID" value="SFL25367.1"/>
    <property type="molecule type" value="Genomic_DNA"/>
</dbReference>
<accession>A0A1I4G7R9</accession>
<dbReference type="Proteomes" id="UP000182793">
    <property type="component" value="Unassembled WGS sequence"/>
</dbReference>